<dbReference type="Gene3D" id="1.10.10.10">
    <property type="entry name" value="Winged helix-like DNA-binding domain superfamily/Winged helix DNA-binding domain"/>
    <property type="match status" value="1"/>
</dbReference>
<name>A0ABP8ARB4_9MICO</name>
<feature type="domain" description="HTH asnC-type" evidence="4">
    <location>
        <begin position="1"/>
        <end position="62"/>
    </location>
</feature>
<evidence type="ECO:0000313" key="6">
    <source>
        <dbReference type="Proteomes" id="UP001500213"/>
    </source>
</evidence>
<dbReference type="EMBL" id="BAABBX010000010">
    <property type="protein sequence ID" value="GAA4188197.1"/>
    <property type="molecule type" value="Genomic_DNA"/>
</dbReference>
<dbReference type="InterPro" id="IPR019885">
    <property type="entry name" value="Tscrpt_reg_HTH_AsnC-type_CS"/>
</dbReference>
<dbReference type="InterPro" id="IPR036390">
    <property type="entry name" value="WH_DNA-bd_sf"/>
</dbReference>
<reference evidence="6" key="1">
    <citation type="journal article" date="2019" name="Int. J. Syst. Evol. Microbiol.">
        <title>The Global Catalogue of Microorganisms (GCM) 10K type strain sequencing project: providing services to taxonomists for standard genome sequencing and annotation.</title>
        <authorList>
            <consortium name="The Broad Institute Genomics Platform"/>
            <consortium name="The Broad Institute Genome Sequencing Center for Infectious Disease"/>
            <person name="Wu L."/>
            <person name="Ma J."/>
        </authorList>
    </citation>
    <scope>NUCLEOTIDE SEQUENCE [LARGE SCALE GENOMIC DNA]</scope>
    <source>
        <strain evidence="6">JCM 17593</strain>
    </source>
</reference>
<dbReference type="SUPFAM" id="SSF54909">
    <property type="entry name" value="Dimeric alpha+beta barrel"/>
    <property type="match status" value="1"/>
</dbReference>
<keyword evidence="2" id="KW-0238">DNA-binding</keyword>
<dbReference type="RefSeq" id="WP_344775306.1">
    <property type="nucleotide sequence ID" value="NZ_BAABBX010000010.1"/>
</dbReference>
<dbReference type="InterPro" id="IPR011991">
    <property type="entry name" value="ArsR-like_HTH"/>
</dbReference>
<dbReference type="InterPro" id="IPR019888">
    <property type="entry name" value="Tscrpt_reg_AsnC-like"/>
</dbReference>
<dbReference type="PROSITE" id="PS50956">
    <property type="entry name" value="HTH_ASNC_2"/>
    <property type="match status" value="1"/>
</dbReference>
<dbReference type="InterPro" id="IPR000485">
    <property type="entry name" value="AsnC-type_HTH_dom"/>
</dbReference>
<dbReference type="InterPro" id="IPR036388">
    <property type="entry name" value="WH-like_DNA-bd_sf"/>
</dbReference>
<dbReference type="Proteomes" id="UP001500213">
    <property type="component" value="Unassembled WGS sequence"/>
</dbReference>
<dbReference type="Pfam" id="PF13412">
    <property type="entry name" value="HTH_24"/>
    <property type="match status" value="1"/>
</dbReference>
<dbReference type="InterPro" id="IPR011008">
    <property type="entry name" value="Dimeric_a/b-barrel"/>
</dbReference>
<evidence type="ECO:0000313" key="5">
    <source>
        <dbReference type="EMBL" id="GAA4188197.1"/>
    </source>
</evidence>
<keyword evidence="1" id="KW-0805">Transcription regulation</keyword>
<dbReference type="PRINTS" id="PR00033">
    <property type="entry name" value="HTHASNC"/>
</dbReference>
<dbReference type="SMART" id="SM00344">
    <property type="entry name" value="HTH_ASNC"/>
    <property type="match status" value="1"/>
</dbReference>
<evidence type="ECO:0000259" key="4">
    <source>
        <dbReference type="PROSITE" id="PS50956"/>
    </source>
</evidence>
<dbReference type="SUPFAM" id="SSF46785">
    <property type="entry name" value="Winged helix' DNA-binding domain"/>
    <property type="match status" value="1"/>
</dbReference>
<keyword evidence="3" id="KW-0804">Transcription</keyword>
<sequence length="151" mass="16497">MDALDREILSLLQDDGRMSATELAGRIGLSLSACHRRLKDLENSGAIERYRAIVSPEAVGLGFEAIVFVTLERTGVETVADFEAAVTEIPAITDAQRLFGQPDYLFRVLTADLAAYQQLFDTQLSGLPGVQRLTSTLVMKRIGDDRTVPIA</sequence>
<dbReference type="PANTHER" id="PTHR30154:SF34">
    <property type="entry name" value="TRANSCRIPTIONAL REGULATOR AZLB"/>
    <property type="match status" value="1"/>
</dbReference>
<evidence type="ECO:0000256" key="3">
    <source>
        <dbReference type="ARBA" id="ARBA00023163"/>
    </source>
</evidence>
<organism evidence="5 6">
    <name type="scientific">Gryllotalpicola kribbensis</name>
    <dbReference type="NCBI Taxonomy" id="993084"/>
    <lineage>
        <taxon>Bacteria</taxon>
        <taxon>Bacillati</taxon>
        <taxon>Actinomycetota</taxon>
        <taxon>Actinomycetes</taxon>
        <taxon>Micrococcales</taxon>
        <taxon>Microbacteriaceae</taxon>
        <taxon>Gryllotalpicola</taxon>
    </lineage>
</organism>
<comment type="caution">
    <text evidence="5">The sequence shown here is derived from an EMBL/GenBank/DDBJ whole genome shotgun (WGS) entry which is preliminary data.</text>
</comment>
<dbReference type="CDD" id="cd00090">
    <property type="entry name" value="HTH_ARSR"/>
    <property type="match status" value="1"/>
</dbReference>
<dbReference type="InterPro" id="IPR019887">
    <property type="entry name" value="Tscrpt_reg_AsnC/Lrp_C"/>
</dbReference>
<evidence type="ECO:0000256" key="1">
    <source>
        <dbReference type="ARBA" id="ARBA00023015"/>
    </source>
</evidence>
<proteinExistence type="predicted"/>
<dbReference type="PROSITE" id="PS00519">
    <property type="entry name" value="HTH_ASNC_1"/>
    <property type="match status" value="1"/>
</dbReference>
<dbReference type="PANTHER" id="PTHR30154">
    <property type="entry name" value="LEUCINE-RESPONSIVE REGULATORY PROTEIN"/>
    <property type="match status" value="1"/>
</dbReference>
<dbReference type="Gene3D" id="3.30.70.920">
    <property type="match status" value="1"/>
</dbReference>
<keyword evidence="6" id="KW-1185">Reference proteome</keyword>
<evidence type="ECO:0000256" key="2">
    <source>
        <dbReference type="ARBA" id="ARBA00023125"/>
    </source>
</evidence>
<accession>A0ABP8ARB4</accession>
<dbReference type="Pfam" id="PF01037">
    <property type="entry name" value="AsnC_trans_reg"/>
    <property type="match status" value="1"/>
</dbReference>
<protein>
    <submittedName>
        <fullName evidence="5">Lrp/AsnC family transcriptional regulator</fullName>
    </submittedName>
</protein>
<gene>
    <name evidence="5" type="ORF">GCM10022288_14320</name>
</gene>